<evidence type="ECO:0000313" key="2">
    <source>
        <dbReference type="EMBL" id="MFD0687606.1"/>
    </source>
</evidence>
<dbReference type="Proteomes" id="UP001597063">
    <property type="component" value="Unassembled WGS sequence"/>
</dbReference>
<keyword evidence="3" id="KW-1185">Reference proteome</keyword>
<name>A0ABW2XM26_9ACTN</name>
<sequence length="144" mass="16004">MTVTPQQRIDTATEYYRRADAGRPDTLDLFTEDVELYFPKFGVRRGKEAVAELAIGLIGSIASIAHDLDSFRYVSQGQTVVVEGRTSGADQAGNTWEGGRTPGGRFASVFDFNGPLISRMSIYLDPDYAGLDADRFLWGRDRTW</sequence>
<dbReference type="InterPro" id="IPR032710">
    <property type="entry name" value="NTF2-like_dom_sf"/>
</dbReference>
<dbReference type="Pfam" id="PF12680">
    <property type="entry name" value="SnoaL_2"/>
    <property type="match status" value="1"/>
</dbReference>
<accession>A0ABW2XM26</accession>
<gene>
    <name evidence="2" type="ORF">ACFQZM_24140</name>
</gene>
<reference evidence="3" key="1">
    <citation type="journal article" date="2019" name="Int. J. Syst. Evol. Microbiol.">
        <title>The Global Catalogue of Microorganisms (GCM) 10K type strain sequencing project: providing services to taxonomists for standard genome sequencing and annotation.</title>
        <authorList>
            <consortium name="The Broad Institute Genomics Platform"/>
            <consortium name="The Broad Institute Genome Sequencing Center for Infectious Disease"/>
            <person name="Wu L."/>
            <person name="Ma J."/>
        </authorList>
    </citation>
    <scope>NUCLEOTIDE SEQUENCE [LARGE SCALE GENOMIC DNA]</scope>
    <source>
        <strain evidence="3">JCM 9371</strain>
    </source>
</reference>
<proteinExistence type="predicted"/>
<feature type="domain" description="SnoaL-like" evidence="1">
    <location>
        <begin position="13"/>
        <end position="119"/>
    </location>
</feature>
<evidence type="ECO:0000313" key="3">
    <source>
        <dbReference type="Proteomes" id="UP001597063"/>
    </source>
</evidence>
<evidence type="ECO:0000259" key="1">
    <source>
        <dbReference type="Pfam" id="PF12680"/>
    </source>
</evidence>
<dbReference type="InterPro" id="IPR037401">
    <property type="entry name" value="SnoaL-like"/>
</dbReference>
<dbReference type="EMBL" id="JBHTGP010000013">
    <property type="protein sequence ID" value="MFD0687606.1"/>
    <property type="molecule type" value="Genomic_DNA"/>
</dbReference>
<organism evidence="2 3">
    <name type="scientific">Actinomadura fibrosa</name>
    <dbReference type="NCBI Taxonomy" id="111802"/>
    <lineage>
        <taxon>Bacteria</taxon>
        <taxon>Bacillati</taxon>
        <taxon>Actinomycetota</taxon>
        <taxon>Actinomycetes</taxon>
        <taxon>Streptosporangiales</taxon>
        <taxon>Thermomonosporaceae</taxon>
        <taxon>Actinomadura</taxon>
    </lineage>
</organism>
<dbReference type="SUPFAM" id="SSF54427">
    <property type="entry name" value="NTF2-like"/>
    <property type="match status" value="1"/>
</dbReference>
<dbReference type="Gene3D" id="3.10.450.50">
    <property type="match status" value="1"/>
</dbReference>
<protein>
    <submittedName>
        <fullName evidence="2">Nuclear transport factor 2 family protein</fullName>
    </submittedName>
</protein>
<dbReference type="RefSeq" id="WP_131756875.1">
    <property type="nucleotide sequence ID" value="NZ_CAACUY010000022.1"/>
</dbReference>
<comment type="caution">
    <text evidence="2">The sequence shown here is derived from an EMBL/GenBank/DDBJ whole genome shotgun (WGS) entry which is preliminary data.</text>
</comment>